<sequence length="140" mass="14739">MRHGTSIGRVRGLGSSHHGAHHWLVQRFTAVGNLVTVLFLIVSLIMLPDLSHATVTGWLASPVPALMMALMIVSTFWHARLGLQVLVEDYVHTAGNRFAVMLALNLATFVGAAAALFFLFMVVTGAGTPAPAPAAPAGGM</sequence>
<dbReference type="OrthoDB" id="9809280at2"/>
<keyword evidence="8" id="KW-1003">Cell membrane</keyword>
<evidence type="ECO:0000256" key="16">
    <source>
        <dbReference type="ARBA" id="ARBA00023004"/>
    </source>
</evidence>
<dbReference type="GO" id="GO:0009055">
    <property type="term" value="F:electron transfer activity"/>
    <property type="evidence" value="ECO:0007669"/>
    <property type="project" value="TreeGrafter"/>
</dbReference>
<accession>A0A0G9MY63</accession>
<feature type="transmembrane region" description="Helical" evidence="18">
    <location>
        <begin position="28"/>
        <end position="47"/>
    </location>
</feature>
<comment type="function">
    <text evidence="2">Membrane-anchoring subunit of succinate dehydrogenase (SDH).</text>
</comment>
<reference evidence="19 20" key="1">
    <citation type="submission" date="2015-04" db="EMBL/GenBank/DDBJ databases">
        <title>The draft genome sequence of Erythrobacter luteus KA37.</title>
        <authorList>
            <person name="Zhuang L."/>
            <person name="Liu Y."/>
            <person name="Shao Z."/>
        </authorList>
    </citation>
    <scope>NUCLEOTIDE SEQUENCE [LARGE SCALE GENOMIC DNA]</scope>
    <source>
        <strain evidence="19 20">KA37</strain>
    </source>
</reference>
<evidence type="ECO:0000256" key="9">
    <source>
        <dbReference type="ARBA" id="ARBA00022519"/>
    </source>
</evidence>
<keyword evidence="16" id="KW-0408">Iron</keyword>
<evidence type="ECO:0000256" key="12">
    <source>
        <dbReference type="ARBA" id="ARBA00022692"/>
    </source>
</evidence>
<keyword evidence="9" id="KW-0997">Cell inner membrane</keyword>
<comment type="subcellular location">
    <subcellularLocation>
        <location evidence="3">Cell inner membrane</location>
        <topology evidence="3">Multi-pass membrane protein</topology>
    </subcellularLocation>
</comment>
<keyword evidence="14" id="KW-0249">Electron transport</keyword>
<evidence type="ECO:0000256" key="15">
    <source>
        <dbReference type="ARBA" id="ARBA00022989"/>
    </source>
</evidence>
<evidence type="ECO:0000256" key="5">
    <source>
        <dbReference type="ARBA" id="ARBA00011558"/>
    </source>
</evidence>
<keyword evidence="7" id="KW-0813">Transport</keyword>
<evidence type="ECO:0000256" key="8">
    <source>
        <dbReference type="ARBA" id="ARBA00022475"/>
    </source>
</evidence>
<comment type="pathway">
    <text evidence="4">Carbohydrate metabolism; tricarboxylic acid cycle.</text>
</comment>
<dbReference type="STRING" id="1581420.AAW00_04810"/>
<evidence type="ECO:0000256" key="14">
    <source>
        <dbReference type="ARBA" id="ARBA00022982"/>
    </source>
</evidence>
<dbReference type="CDD" id="cd03495">
    <property type="entry name" value="SQR_TypeC_SdhD_like"/>
    <property type="match status" value="1"/>
</dbReference>
<comment type="subunit">
    <text evidence="5">Part of an enzyme complex containing four subunits: a flavoprotein, an iron-sulfur protein, plus two membrane-anchoring proteins, SdhC and SdhD.</text>
</comment>
<evidence type="ECO:0000256" key="2">
    <source>
        <dbReference type="ARBA" id="ARBA00004050"/>
    </source>
</evidence>
<dbReference type="GO" id="GO:0017004">
    <property type="term" value="P:cytochrome complex assembly"/>
    <property type="evidence" value="ECO:0007669"/>
    <property type="project" value="TreeGrafter"/>
</dbReference>
<comment type="cofactor">
    <cofactor evidence="1">
        <name>heme</name>
        <dbReference type="ChEBI" id="CHEBI:30413"/>
    </cofactor>
</comment>
<evidence type="ECO:0000256" key="11">
    <source>
        <dbReference type="ARBA" id="ARBA00022617"/>
    </source>
</evidence>
<dbReference type="NCBIfam" id="TIGR02968">
    <property type="entry name" value="succ_dehyd_anc"/>
    <property type="match status" value="1"/>
</dbReference>
<feature type="transmembrane region" description="Helical" evidence="18">
    <location>
        <begin position="59"/>
        <end position="77"/>
    </location>
</feature>
<proteinExistence type="predicted"/>
<keyword evidence="15 18" id="KW-1133">Transmembrane helix</keyword>
<keyword evidence="13" id="KW-0479">Metal-binding</keyword>
<evidence type="ECO:0000256" key="1">
    <source>
        <dbReference type="ARBA" id="ARBA00001971"/>
    </source>
</evidence>
<evidence type="ECO:0000256" key="7">
    <source>
        <dbReference type="ARBA" id="ARBA00022448"/>
    </source>
</evidence>
<dbReference type="RefSeq" id="WP_047003124.1">
    <property type="nucleotide sequence ID" value="NZ_LBHB01000001.1"/>
</dbReference>
<evidence type="ECO:0000313" key="19">
    <source>
        <dbReference type="EMBL" id="KLE35717.1"/>
    </source>
</evidence>
<protein>
    <recommendedName>
        <fullName evidence="6">Succinate dehydrogenase hydrophobic membrane anchor subunit</fullName>
    </recommendedName>
</protein>
<dbReference type="SUPFAM" id="SSF81343">
    <property type="entry name" value="Fumarate reductase respiratory complex transmembrane subunits"/>
    <property type="match status" value="1"/>
</dbReference>
<dbReference type="GO" id="GO:0046872">
    <property type="term" value="F:metal ion binding"/>
    <property type="evidence" value="ECO:0007669"/>
    <property type="project" value="UniProtKB-KW"/>
</dbReference>
<dbReference type="PATRIC" id="fig|1581420.6.peg.969"/>
<dbReference type="UniPathway" id="UPA00223"/>
<dbReference type="Pfam" id="PF01127">
    <property type="entry name" value="Sdh_cyt"/>
    <property type="match status" value="1"/>
</dbReference>
<organism evidence="19 20">
    <name type="scientific">Aurantiacibacter luteus</name>
    <dbReference type="NCBI Taxonomy" id="1581420"/>
    <lineage>
        <taxon>Bacteria</taxon>
        <taxon>Pseudomonadati</taxon>
        <taxon>Pseudomonadota</taxon>
        <taxon>Alphaproteobacteria</taxon>
        <taxon>Sphingomonadales</taxon>
        <taxon>Erythrobacteraceae</taxon>
        <taxon>Aurantiacibacter</taxon>
    </lineage>
</organism>
<evidence type="ECO:0000256" key="17">
    <source>
        <dbReference type="ARBA" id="ARBA00023136"/>
    </source>
</evidence>
<dbReference type="PANTHER" id="PTHR38689">
    <property type="entry name" value="SUCCINATE DEHYDROGENASE HYDROPHOBIC MEMBRANE ANCHOR SUBUNIT"/>
    <property type="match status" value="1"/>
</dbReference>
<dbReference type="PANTHER" id="PTHR38689:SF1">
    <property type="entry name" value="SUCCINATE DEHYDROGENASE HYDROPHOBIC MEMBRANE ANCHOR SUBUNIT"/>
    <property type="match status" value="1"/>
</dbReference>
<keyword evidence="20" id="KW-1185">Reference proteome</keyword>
<dbReference type="InterPro" id="IPR000701">
    <property type="entry name" value="SuccDH_FuR_B_TM-su"/>
</dbReference>
<dbReference type="AlphaFoldDB" id="A0A0G9MY63"/>
<dbReference type="GO" id="GO:0020037">
    <property type="term" value="F:heme binding"/>
    <property type="evidence" value="ECO:0007669"/>
    <property type="project" value="InterPro"/>
</dbReference>
<evidence type="ECO:0000256" key="6">
    <source>
        <dbReference type="ARBA" id="ARBA00019425"/>
    </source>
</evidence>
<keyword evidence="10" id="KW-0816">Tricarboxylic acid cycle</keyword>
<gene>
    <name evidence="19" type="ORF">AAW00_04810</name>
</gene>
<evidence type="ECO:0000256" key="18">
    <source>
        <dbReference type="SAM" id="Phobius"/>
    </source>
</evidence>
<evidence type="ECO:0000256" key="13">
    <source>
        <dbReference type="ARBA" id="ARBA00022723"/>
    </source>
</evidence>
<evidence type="ECO:0000256" key="4">
    <source>
        <dbReference type="ARBA" id="ARBA00005163"/>
    </source>
</evidence>
<dbReference type="GO" id="GO:0005886">
    <property type="term" value="C:plasma membrane"/>
    <property type="evidence" value="ECO:0007669"/>
    <property type="project" value="UniProtKB-SubCell"/>
</dbReference>
<evidence type="ECO:0000313" key="20">
    <source>
        <dbReference type="Proteomes" id="UP000053464"/>
    </source>
</evidence>
<dbReference type="GO" id="GO:0006099">
    <property type="term" value="P:tricarboxylic acid cycle"/>
    <property type="evidence" value="ECO:0007669"/>
    <property type="project" value="UniProtKB-UniPathway"/>
</dbReference>
<evidence type="ECO:0000256" key="3">
    <source>
        <dbReference type="ARBA" id="ARBA00004429"/>
    </source>
</evidence>
<dbReference type="EMBL" id="LBHB01000001">
    <property type="protein sequence ID" value="KLE35717.1"/>
    <property type="molecule type" value="Genomic_DNA"/>
</dbReference>
<keyword evidence="12 18" id="KW-0812">Transmembrane</keyword>
<keyword evidence="11" id="KW-0349">Heme</keyword>
<dbReference type="Gene3D" id="1.20.1300.10">
    <property type="entry name" value="Fumarate reductase/succinate dehydrogenase, transmembrane subunit"/>
    <property type="match status" value="1"/>
</dbReference>
<comment type="caution">
    <text evidence="19">The sequence shown here is derived from an EMBL/GenBank/DDBJ whole genome shotgun (WGS) entry which is preliminary data.</text>
</comment>
<keyword evidence="17 18" id="KW-0472">Membrane</keyword>
<evidence type="ECO:0000256" key="10">
    <source>
        <dbReference type="ARBA" id="ARBA00022532"/>
    </source>
</evidence>
<dbReference type="InterPro" id="IPR014312">
    <property type="entry name" value="Succ_DH_anchor"/>
</dbReference>
<feature type="transmembrane region" description="Helical" evidence="18">
    <location>
        <begin position="98"/>
        <end position="123"/>
    </location>
</feature>
<name>A0A0G9MY63_9SPHN</name>
<dbReference type="InterPro" id="IPR034804">
    <property type="entry name" value="SQR/QFR_C/D"/>
</dbReference>
<dbReference type="Proteomes" id="UP000053464">
    <property type="component" value="Unassembled WGS sequence"/>
</dbReference>